<dbReference type="AlphaFoldDB" id="A0A8H5ZG55"/>
<feature type="compositionally biased region" description="Polar residues" evidence="1">
    <location>
        <begin position="237"/>
        <end position="252"/>
    </location>
</feature>
<feature type="region of interest" description="Disordered" evidence="1">
    <location>
        <begin position="353"/>
        <end position="382"/>
    </location>
</feature>
<evidence type="ECO:0000313" key="3">
    <source>
        <dbReference type="Proteomes" id="UP000624244"/>
    </source>
</evidence>
<gene>
    <name evidence="2" type="ORF">GGP41_005123</name>
</gene>
<dbReference type="Proteomes" id="UP000624244">
    <property type="component" value="Unassembled WGS sequence"/>
</dbReference>
<organism evidence="2 3">
    <name type="scientific">Cochliobolus sativus</name>
    <name type="common">Common root rot and spot blotch fungus</name>
    <name type="synonym">Bipolaris sorokiniana</name>
    <dbReference type="NCBI Taxonomy" id="45130"/>
    <lineage>
        <taxon>Eukaryota</taxon>
        <taxon>Fungi</taxon>
        <taxon>Dikarya</taxon>
        <taxon>Ascomycota</taxon>
        <taxon>Pezizomycotina</taxon>
        <taxon>Dothideomycetes</taxon>
        <taxon>Pleosporomycetidae</taxon>
        <taxon>Pleosporales</taxon>
        <taxon>Pleosporineae</taxon>
        <taxon>Pleosporaceae</taxon>
        <taxon>Bipolaris</taxon>
    </lineage>
</organism>
<accession>A0A8H5ZG55</accession>
<feature type="compositionally biased region" description="Polar residues" evidence="1">
    <location>
        <begin position="277"/>
        <end position="296"/>
    </location>
</feature>
<comment type="caution">
    <text evidence="2">The sequence shown here is derived from an EMBL/GenBank/DDBJ whole genome shotgun (WGS) entry which is preliminary data.</text>
</comment>
<feature type="region of interest" description="Disordered" evidence="1">
    <location>
        <begin position="274"/>
        <end position="296"/>
    </location>
</feature>
<feature type="region of interest" description="Disordered" evidence="1">
    <location>
        <begin position="478"/>
        <end position="548"/>
    </location>
</feature>
<dbReference type="EMBL" id="WNKQ01000008">
    <property type="protein sequence ID" value="KAF5849671.1"/>
    <property type="molecule type" value="Genomic_DNA"/>
</dbReference>
<protein>
    <submittedName>
        <fullName evidence="2">Uncharacterized protein</fullName>
    </submittedName>
</protein>
<feature type="region of interest" description="Disordered" evidence="1">
    <location>
        <begin position="178"/>
        <end position="262"/>
    </location>
</feature>
<dbReference type="OMA" id="KSVTTRW"/>
<name>A0A8H5ZG55_COCSA</name>
<sequence length="630" mass="69776">MAAVARNYPQDDVHPLLRHPRPIKRDPAKAHRMLDFIAGSEEALNSLQREKSVTTRWLERPMYEQQQTSQVAEQSSQPTEEPVPEAVQVQEPSKQEPALHVVDVPRETPTDDSDSDLLDKWTNPDRPTSTLKADTSLRVLPDLEPMSKLNTCFVKQRPQPLTRPVSYNSQHLLTPEWTASPTTFSPETSGSRYISSSLDSMEKPRSSISSRDSYECEQVHPALRNRQPMQETKDTQTGRPISYHPQSFTSLDSPPLKQRPRPTSFANYHQRVRSGTKIASSRGLRNNSYPANSSRPVSGIIPKTVAGENIENDTSYQCFGDDEVGPPTPMKSTTSTLPSPLAFSATPAIPVRSPFDSFDNLEQKPKEEKPKPEKKNKNRWSTIPQAFKNFGARRRDSTAAQQEQPKFATVVDDIRRMKLTEENLHTYDSESTRASVLSKRQSAFDLAPTPAYSPLNASTTPASPHLVPLPAPFAPWTTNAPPSPAMTTADRRRSSAASLSPKQKPLGLAVDIPHQTRPSSMHSYSSRPPTTATTSTADVPRIGTPASRRNTPAIERTCILCKTVKSNAEFVTRRITKNCWHEPATCVECLQGWVMECARGARGIEGCTCPECGEGMAGEDVFAFTGIATP</sequence>
<proteinExistence type="predicted"/>
<feature type="compositionally biased region" description="Polar residues" evidence="1">
    <location>
        <begin position="178"/>
        <end position="199"/>
    </location>
</feature>
<feature type="compositionally biased region" description="Polar residues" evidence="1">
    <location>
        <begin position="64"/>
        <end position="76"/>
    </location>
</feature>
<evidence type="ECO:0000256" key="1">
    <source>
        <dbReference type="SAM" id="MobiDB-lite"/>
    </source>
</evidence>
<feature type="compositionally biased region" description="Basic and acidic residues" evidence="1">
    <location>
        <begin position="361"/>
        <end position="375"/>
    </location>
</feature>
<feature type="compositionally biased region" description="Low complexity" evidence="1">
    <location>
        <begin position="77"/>
        <end position="92"/>
    </location>
</feature>
<reference evidence="2" key="1">
    <citation type="submission" date="2019-11" db="EMBL/GenBank/DDBJ databases">
        <title>Bipolaris sorokiniana Genome sequencing.</title>
        <authorList>
            <person name="Wang H."/>
        </authorList>
    </citation>
    <scope>NUCLEOTIDE SEQUENCE</scope>
</reference>
<evidence type="ECO:0000313" key="2">
    <source>
        <dbReference type="EMBL" id="KAF5849671.1"/>
    </source>
</evidence>
<feature type="region of interest" description="Disordered" evidence="1">
    <location>
        <begin position="1"/>
        <end position="28"/>
    </location>
</feature>
<feature type="compositionally biased region" description="Low complexity" evidence="1">
    <location>
        <begin position="523"/>
        <end position="537"/>
    </location>
</feature>
<feature type="region of interest" description="Disordered" evidence="1">
    <location>
        <begin position="57"/>
        <end position="132"/>
    </location>
</feature>